<reference evidence="5 6" key="1">
    <citation type="submission" date="2019-01" db="EMBL/GenBank/DDBJ databases">
        <title>Egibacter rhizosphaerae EGI 80759T.</title>
        <authorList>
            <person name="Chen D.-D."/>
            <person name="Tian Y."/>
            <person name="Jiao J.-Y."/>
            <person name="Zhang X.-T."/>
            <person name="Zhang Y.-G."/>
            <person name="Zhang Y."/>
            <person name="Xiao M."/>
            <person name="Shu W.-S."/>
            <person name="Li W.-J."/>
        </authorList>
    </citation>
    <scope>NUCLEOTIDE SEQUENCE [LARGE SCALE GENOMIC DNA]</scope>
    <source>
        <strain evidence="5 6">EGI 80759</strain>
    </source>
</reference>
<evidence type="ECO:0000256" key="2">
    <source>
        <dbReference type="ARBA" id="ARBA00022741"/>
    </source>
</evidence>
<dbReference type="SUPFAM" id="SSF52540">
    <property type="entry name" value="P-loop containing nucleoside triphosphate hydrolases"/>
    <property type="match status" value="1"/>
</dbReference>
<evidence type="ECO:0000256" key="3">
    <source>
        <dbReference type="ARBA" id="ARBA00022840"/>
    </source>
</evidence>
<dbReference type="Pfam" id="PF00005">
    <property type="entry name" value="ABC_tran"/>
    <property type="match status" value="1"/>
</dbReference>
<keyword evidence="6" id="KW-1185">Reference proteome</keyword>
<dbReference type="InterPro" id="IPR003593">
    <property type="entry name" value="AAA+_ATPase"/>
</dbReference>
<accession>A0A411YID2</accession>
<dbReference type="GO" id="GO:0016887">
    <property type="term" value="F:ATP hydrolysis activity"/>
    <property type="evidence" value="ECO:0007669"/>
    <property type="project" value="InterPro"/>
</dbReference>
<dbReference type="AlphaFoldDB" id="A0A411YID2"/>
<feature type="domain" description="ABC transporter" evidence="4">
    <location>
        <begin position="5"/>
        <end position="237"/>
    </location>
</feature>
<dbReference type="GO" id="GO:0005524">
    <property type="term" value="F:ATP binding"/>
    <property type="evidence" value="ECO:0007669"/>
    <property type="project" value="UniProtKB-KW"/>
</dbReference>
<keyword evidence="1" id="KW-0813">Transport</keyword>
<dbReference type="KEGG" id="erz:ER308_15785"/>
<sequence length="245" mass="26250">MRSALAAEGIRKRFGGLWAVDGVTLRPEPSSIVGLIGPNGSGKTTLLNVLNGVYKPDEGRVLLGDVDVTGRSPHQLAAAGVSRTFQTPRVFKSVTVMENMLTPTLHLHGRRAGFVDRANQLLELVNLIDKRDQAASELSGGQQKLLEFARALVTDPHVVLMDEPFAGVHPTIKEVLQGRILAANEEGTGFIIVSHEVPDLIAMSEWLVCMDQGSAISEGLPTDVQQDDQVVTAYLGQPVGAGDDQ</sequence>
<keyword evidence="3 5" id="KW-0067">ATP-binding</keyword>
<dbReference type="InterPro" id="IPR027417">
    <property type="entry name" value="P-loop_NTPase"/>
</dbReference>
<dbReference type="PROSITE" id="PS50893">
    <property type="entry name" value="ABC_TRANSPORTER_2"/>
    <property type="match status" value="1"/>
</dbReference>
<evidence type="ECO:0000313" key="6">
    <source>
        <dbReference type="Proteomes" id="UP000291469"/>
    </source>
</evidence>
<organism evidence="5 6">
    <name type="scientific">Egibacter rhizosphaerae</name>
    <dbReference type="NCBI Taxonomy" id="1670831"/>
    <lineage>
        <taxon>Bacteria</taxon>
        <taxon>Bacillati</taxon>
        <taxon>Actinomycetota</taxon>
        <taxon>Nitriliruptoria</taxon>
        <taxon>Egibacterales</taxon>
        <taxon>Egibacteraceae</taxon>
        <taxon>Egibacter</taxon>
    </lineage>
</organism>
<dbReference type="EMBL" id="CP036402">
    <property type="protein sequence ID" value="QBI20889.1"/>
    <property type="molecule type" value="Genomic_DNA"/>
</dbReference>
<dbReference type="GO" id="GO:0005886">
    <property type="term" value="C:plasma membrane"/>
    <property type="evidence" value="ECO:0007669"/>
    <property type="project" value="TreeGrafter"/>
</dbReference>
<evidence type="ECO:0000256" key="1">
    <source>
        <dbReference type="ARBA" id="ARBA00022448"/>
    </source>
</evidence>
<dbReference type="InterPro" id="IPR003439">
    <property type="entry name" value="ABC_transporter-like_ATP-bd"/>
</dbReference>
<dbReference type="Gene3D" id="3.40.50.300">
    <property type="entry name" value="P-loop containing nucleotide triphosphate hydrolases"/>
    <property type="match status" value="1"/>
</dbReference>
<proteinExistence type="predicted"/>
<dbReference type="SMART" id="SM00382">
    <property type="entry name" value="AAA"/>
    <property type="match status" value="1"/>
</dbReference>
<dbReference type="InterPro" id="IPR051120">
    <property type="entry name" value="ABC_AA/LPS_Transport"/>
</dbReference>
<dbReference type="PROSITE" id="PS00211">
    <property type="entry name" value="ABC_TRANSPORTER_1"/>
    <property type="match status" value="1"/>
</dbReference>
<keyword evidence="2" id="KW-0547">Nucleotide-binding</keyword>
<name>A0A411YID2_9ACTN</name>
<evidence type="ECO:0000259" key="4">
    <source>
        <dbReference type="PROSITE" id="PS50893"/>
    </source>
</evidence>
<evidence type="ECO:0000313" key="5">
    <source>
        <dbReference type="EMBL" id="QBI20889.1"/>
    </source>
</evidence>
<dbReference type="RefSeq" id="WP_131155882.1">
    <property type="nucleotide sequence ID" value="NZ_CP036402.1"/>
</dbReference>
<dbReference type="OrthoDB" id="9805514at2"/>
<gene>
    <name evidence="5" type="ORF">ER308_15785</name>
</gene>
<dbReference type="InterPro" id="IPR017871">
    <property type="entry name" value="ABC_transporter-like_CS"/>
</dbReference>
<dbReference type="CDD" id="cd03219">
    <property type="entry name" value="ABC_Mj1267_LivG_branched"/>
    <property type="match status" value="1"/>
</dbReference>
<dbReference type="PANTHER" id="PTHR45772">
    <property type="entry name" value="CONSERVED COMPONENT OF ABC TRANSPORTER FOR NATURAL AMINO ACIDS-RELATED"/>
    <property type="match status" value="1"/>
</dbReference>
<dbReference type="Proteomes" id="UP000291469">
    <property type="component" value="Chromosome"/>
</dbReference>
<protein>
    <submittedName>
        <fullName evidence="5">ABC transporter ATP-binding protein</fullName>
    </submittedName>
</protein>